<dbReference type="GO" id="GO:0008270">
    <property type="term" value="F:zinc ion binding"/>
    <property type="evidence" value="ECO:0007669"/>
    <property type="project" value="InterPro"/>
</dbReference>
<keyword evidence="5" id="KW-1185">Reference proteome</keyword>
<dbReference type="Gene3D" id="4.10.240.10">
    <property type="entry name" value="Zn(2)-C6 fungal-type DNA-binding domain"/>
    <property type="match status" value="1"/>
</dbReference>
<dbReference type="PROSITE" id="PS00463">
    <property type="entry name" value="ZN2_CY6_FUNGAL_1"/>
    <property type="match status" value="1"/>
</dbReference>
<feature type="domain" description="Zn(2)-C6 fungal-type" evidence="3">
    <location>
        <begin position="28"/>
        <end position="60"/>
    </location>
</feature>
<dbReference type="PROSITE" id="PS50048">
    <property type="entry name" value="ZN2_CY6_FUNGAL_2"/>
    <property type="match status" value="1"/>
</dbReference>
<dbReference type="VEuPathDB" id="FungiDB:BD410DRAFT_620118"/>
<reference evidence="4 5" key="1">
    <citation type="submission" date="2018-06" db="EMBL/GenBank/DDBJ databases">
        <title>A transcriptomic atlas of mushroom development highlights an independent origin of complex multicellularity.</title>
        <authorList>
            <consortium name="DOE Joint Genome Institute"/>
            <person name="Krizsan K."/>
            <person name="Almasi E."/>
            <person name="Merenyi Z."/>
            <person name="Sahu N."/>
            <person name="Viragh M."/>
            <person name="Koszo T."/>
            <person name="Mondo S."/>
            <person name="Kiss B."/>
            <person name="Balint B."/>
            <person name="Kues U."/>
            <person name="Barry K."/>
            <person name="Hegedus J.C."/>
            <person name="Henrissat B."/>
            <person name="Johnson J."/>
            <person name="Lipzen A."/>
            <person name="Ohm R."/>
            <person name="Nagy I."/>
            <person name="Pangilinan J."/>
            <person name="Yan J."/>
            <person name="Xiong Y."/>
            <person name="Grigoriev I.V."/>
            <person name="Hibbett D.S."/>
            <person name="Nagy L.G."/>
        </authorList>
    </citation>
    <scope>NUCLEOTIDE SEQUENCE [LARGE SCALE GENOMIC DNA]</scope>
    <source>
        <strain evidence="4 5">SZMC22713</strain>
    </source>
</reference>
<dbReference type="PANTHER" id="PTHR47783:SF1">
    <property type="entry name" value="ZN(II)2CYS6 TRANSCRIPTION FACTOR (EUROFUNG)"/>
    <property type="match status" value="1"/>
</dbReference>
<evidence type="ECO:0000313" key="4">
    <source>
        <dbReference type="EMBL" id="TDL16507.1"/>
    </source>
</evidence>
<dbReference type="Pfam" id="PF04082">
    <property type="entry name" value="Fungal_trans"/>
    <property type="match status" value="1"/>
</dbReference>
<dbReference type="Pfam" id="PF00172">
    <property type="entry name" value="Zn_clus"/>
    <property type="match status" value="1"/>
</dbReference>
<dbReference type="InterPro" id="IPR001138">
    <property type="entry name" value="Zn2Cys6_DnaBD"/>
</dbReference>
<evidence type="ECO:0000313" key="5">
    <source>
        <dbReference type="Proteomes" id="UP000294933"/>
    </source>
</evidence>
<dbReference type="CDD" id="cd12148">
    <property type="entry name" value="fungal_TF_MHR"/>
    <property type="match status" value="1"/>
</dbReference>
<evidence type="ECO:0000259" key="3">
    <source>
        <dbReference type="PROSITE" id="PS50048"/>
    </source>
</evidence>
<dbReference type="SUPFAM" id="SSF57701">
    <property type="entry name" value="Zn2/Cys6 DNA-binding domain"/>
    <property type="match status" value="1"/>
</dbReference>
<keyword evidence="2" id="KW-0539">Nucleus</keyword>
<accession>A0A4Y7PM80</accession>
<organism evidence="4 5">
    <name type="scientific">Rickenella mellea</name>
    <dbReference type="NCBI Taxonomy" id="50990"/>
    <lineage>
        <taxon>Eukaryota</taxon>
        <taxon>Fungi</taxon>
        <taxon>Dikarya</taxon>
        <taxon>Basidiomycota</taxon>
        <taxon>Agaricomycotina</taxon>
        <taxon>Agaricomycetes</taxon>
        <taxon>Hymenochaetales</taxon>
        <taxon>Rickenellaceae</taxon>
        <taxon>Rickenella</taxon>
    </lineage>
</organism>
<gene>
    <name evidence="4" type="ORF">BD410DRAFT_620118</name>
</gene>
<name>A0A4Y7PM80_9AGAM</name>
<protein>
    <recommendedName>
        <fullName evidence="3">Zn(2)-C6 fungal-type domain-containing protein</fullName>
    </recommendedName>
</protein>
<dbReference type="CDD" id="cd00067">
    <property type="entry name" value="GAL4"/>
    <property type="match status" value="1"/>
</dbReference>
<dbReference type="GO" id="GO:0000981">
    <property type="term" value="F:DNA-binding transcription factor activity, RNA polymerase II-specific"/>
    <property type="evidence" value="ECO:0007669"/>
    <property type="project" value="InterPro"/>
</dbReference>
<evidence type="ECO:0000256" key="2">
    <source>
        <dbReference type="ARBA" id="ARBA00023242"/>
    </source>
</evidence>
<dbReference type="SMART" id="SM00066">
    <property type="entry name" value="GAL4"/>
    <property type="match status" value="1"/>
</dbReference>
<dbReference type="Proteomes" id="UP000294933">
    <property type="component" value="Unassembled WGS sequence"/>
</dbReference>
<dbReference type="OrthoDB" id="2428527at2759"/>
<dbReference type="AlphaFoldDB" id="A0A4Y7PM80"/>
<dbReference type="EMBL" id="ML170241">
    <property type="protein sequence ID" value="TDL16507.1"/>
    <property type="molecule type" value="Genomic_DNA"/>
</dbReference>
<dbReference type="STRING" id="50990.A0A4Y7PM80"/>
<dbReference type="GO" id="GO:0003677">
    <property type="term" value="F:DNA binding"/>
    <property type="evidence" value="ECO:0007669"/>
    <property type="project" value="InterPro"/>
</dbReference>
<dbReference type="PANTHER" id="PTHR47783">
    <property type="entry name" value="ZN(II)2CYS6 TRANSCRIPTION FACTOR (EUROFUNG)-RELATED"/>
    <property type="match status" value="1"/>
</dbReference>
<dbReference type="GO" id="GO:0006351">
    <property type="term" value="P:DNA-templated transcription"/>
    <property type="evidence" value="ECO:0007669"/>
    <property type="project" value="InterPro"/>
</dbReference>
<evidence type="ECO:0000256" key="1">
    <source>
        <dbReference type="ARBA" id="ARBA00022723"/>
    </source>
</evidence>
<keyword evidence="1" id="KW-0479">Metal-binding</keyword>
<dbReference type="InterPro" id="IPR007219">
    <property type="entry name" value="XnlR_reg_dom"/>
</dbReference>
<sequence length="690" mass="77238">MGGLRFILEDPCAPRLKQKKTASRPFTACDTCRARKIKCHQLTLTAKCEACKVSESDCHFRNYAKGVNSGANTPQALPCSEPGYSSGCTSVSPPSMSSELHLGRIDNDLTTYQENLSPRGDIGSLRKVKKSPRQVGKISPKKYGFSATRHSPHLKALSRAAFDPSLGDDWRRYETFFDPLRPNFPSFKYMRYGADLFFDNLGHYFPFLRRQQIIRSANEQTLPAALANCIVGLGLKFSSSEKSRILGYQLCEPFIGVAKDLIMLVVSQPSFETLHALLLLAWYEYGRGHETGLSSFTRYAVQMALDVGIGDDANIEMVTTEQEREDVRNTWWAVATTDIISSWAGDQVLLILHQHDTQPPTTSNSLNHLYSLPFYRLHDLLVLRDRLLVVINSNYYTPGSFDHEAELKTIQAQLADINSSIPPDLHLNSVNVAYAMRENRHTILILLHLVLQSLTIMINCRSLFRHLFCQKVHGVDIATVVAQSIADILTLGKSLDGTSNPFLDYHLAVASKMFLMESDLLSESDGVEFPLELAMGNLHTCIAFLTNHIQFWGNVKAAENVVENTSLWCTSLQPCPVEVQSLQQLDPQLCIQHIHDDLNTVALTFTGSDLPHRTSPHLFEFHSSTSFDSHVTENCCGTSPDPLSTRTFPTTSFTSSELDDSLTSFQASYSEDYNSAAQDIFGARWREFRV</sequence>
<proteinExistence type="predicted"/>
<dbReference type="InterPro" id="IPR036864">
    <property type="entry name" value="Zn2-C6_fun-type_DNA-bd_sf"/>
</dbReference>